<protein>
    <recommendedName>
        <fullName evidence="2">CCHC-type domain-containing protein</fullName>
    </recommendedName>
</protein>
<dbReference type="Proteomes" id="UP000799118">
    <property type="component" value="Unassembled WGS sequence"/>
</dbReference>
<dbReference type="InterPro" id="IPR001878">
    <property type="entry name" value="Znf_CCHC"/>
</dbReference>
<feature type="non-terminal residue" evidence="3">
    <location>
        <position position="187"/>
    </location>
</feature>
<dbReference type="Gene3D" id="4.10.60.10">
    <property type="entry name" value="Zinc finger, CCHC-type"/>
    <property type="match status" value="1"/>
</dbReference>
<keyword evidence="1" id="KW-0863">Zinc-finger</keyword>
<dbReference type="AlphaFoldDB" id="A0A6A4HYA1"/>
<reference evidence="3" key="1">
    <citation type="journal article" date="2019" name="Environ. Microbiol.">
        <title>Fungal ecological strategies reflected in gene transcription - a case study of two litter decomposers.</title>
        <authorList>
            <person name="Barbi F."/>
            <person name="Kohler A."/>
            <person name="Barry K."/>
            <person name="Baskaran P."/>
            <person name="Daum C."/>
            <person name="Fauchery L."/>
            <person name="Ihrmark K."/>
            <person name="Kuo A."/>
            <person name="LaButti K."/>
            <person name="Lipzen A."/>
            <person name="Morin E."/>
            <person name="Grigoriev I.V."/>
            <person name="Henrissat B."/>
            <person name="Lindahl B."/>
            <person name="Martin F."/>
        </authorList>
    </citation>
    <scope>NUCLEOTIDE SEQUENCE</scope>
    <source>
        <strain evidence="3">JB14</strain>
    </source>
</reference>
<evidence type="ECO:0000313" key="4">
    <source>
        <dbReference type="Proteomes" id="UP000799118"/>
    </source>
</evidence>
<organism evidence="3 4">
    <name type="scientific">Gymnopus androsaceus JB14</name>
    <dbReference type="NCBI Taxonomy" id="1447944"/>
    <lineage>
        <taxon>Eukaryota</taxon>
        <taxon>Fungi</taxon>
        <taxon>Dikarya</taxon>
        <taxon>Basidiomycota</taxon>
        <taxon>Agaricomycotina</taxon>
        <taxon>Agaricomycetes</taxon>
        <taxon>Agaricomycetidae</taxon>
        <taxon>Agaricales</taxon>
        <taxon>Marasmiineae</taxon>
        <taxon>Omphalotaceae</taxon>
        <taxon>Gymnopus</taxon>
    </lineage>
</organism>
<proteinExistence type="predicted"/>
<dbReference type="EMBL" id="ML769443">
    <property type="protein sequence ID" value="KAE9401734.1"/>
    <property type="molecule type" value="Genomic_DNA"/>
</dbReference>
<evidence type="ECO:0000313" key="3">
    <source>
        <dbReference type="EMBL" id="KAE9401734.1"/>
    </source>
</evidence>
<sequence>VASRDNEIIVHFVPVTFEPGNSDSLRKLEEMNGLATCSISKAKWAKSIQNRSANQTVASLLVYLTDPNAANTLLVSGVLVEGKRVQTAKAIKEETRCYHCQTFGHMTNGCPRLKQDGNDVPTCGKCSERHHTRECVSETLKCTNCKEEGHASNDRTCPIFIQKCEALNKRSPTNQLPYFPTDENWTW</sequence>
<dbReference type="PROSITE" id="PS50158">
    <property type="entry name" value="ZF_CCHC"/>
    <property type="match status" value="1"/>
</dbReference>
<keyword evidence="1" id="KW-0479">Metal-binding</keyword>
<evidence type="ECO:0000256" key="1">
    <source>
        <dbReference type="PROSITE-ProRule" id="PRU00047"/>
    </source>
</evidence>
<name>A0A6A4HYA1_9AGAR</name>
<keyword evidence="4" id="KW-1185">Reference proteome</keyword>
<feature type="domain" description="CCHC-type" evidence="2">
    <location>
        <begin position="96"/>
        <end position="112"/>
    </location>
</feature>
<dbReference type="GO" id="GO:0008270">
    <property type="term" value="F:zinc ion binding"/>
    <property type="evidence" value="ECO:0007669"/>
    <property type="project" value="UniProtKB-KW"/>
</dbReference>
<dbReference type="OrthoDB" id="4230923at2759"/>
<feature type="non-terminal residue" evidence="3">
    <location>
        <position position="1"/>
    </location>
</feature>
<gene>
    <name evidence="3" type="ORF">BT96DRAFT_775378</name>
</gene>
<evidence type="ECO:0000259" key="2">
    <source>
        <dbReference type="PROSITE" id="PS50158"/>
    </source>
</evidence>
<accession>A0A6A4HYA1</accession>
<keyword evidence="1" id="KW-0862">Zinc</keyword>
<dbReference type="SMART" id="SM00343">
    <property type="entry name" value="ZnF_C2HC"/>
    <property type="match status" value="2"/>
</dbReference>
<dbReference type="GO" id="GO:0003676">
    <property type="term" value="F:nucleic acid binding"/>
    <property type="evidence" value="ECO:0007669"/>
    <property type="project" value="InterPro"/>
</dbReference>